<dbReference type="VEuPathDB" id="FungiDB:PSHT_00450"/>
<dbReference type="VEuPathDB" id="FungiDB:PSTT_15419"/>
<protein>
    <submittedName>
        <fullName evidence="1">Uncharacterized protein</fullName>
    </submittedName>
</protein>
<keyword evidence="2" id="KW-1185">Reference proteome</keyword>
<dbReference type="AlphaFoldDB" id="A0A2S4UHW6"/>
<gene>
    <name evidence="1" type="ORF">PSTT_15419</name>
</gene>
<reference evidence="1" key="1">
    <citation type="submission" date="2017-12" db="EMBL/GenBank/DDBJ databases">
        <title>Gene loss provides genomic basis for host adaptation in cereal stripe rust fungi.</title>
        <authorList>
            <person name="Xia C."/>
        </authorList>
    </citation>
    <scope>NUCLEOTIDE SEQUENCE [LARGE SCALE GENOMIC DNA]</scope>
    <source>
        <strain evidence="1">93-210</strain>
    </source>
</reference>
<dbReference type="EMBL" id="PKSL01000283">
    <property type="protein sequence ID" value="POV96827.1"/>
    <property type="molecule type" value="Genomic_DNA"/>
</dbReference>
<evidence type="ECO:0000313" key="1">
    <source>
        <dbReference type="EMBL" id="POV96827.1"/>
    </source>
</evidence>
<proteinExistence type="predicted"/>
<organism evidence="1 2">
    <name type="scientific">Puccinia striiformis</name>
    <dbReference type="NCBI Taxonomy" id="27350"/>
    <lineage>
        <taxon>Eukaryota</taxon>
        <taxon>Fungi</taxon>
        <taxon>Dikarya</taxon>
        <taxon>Basidiomycota</taxon>
        <taxon>Pucciniomycotina</taxon>
        <taxon>Pucciniomycetes</taxon>
        <taxon>Pucciniales</taxon>
        <taxon>Pucciniaceae</taxon>
        <taxon>Puccinia</taxon>
    </lineage>
</organism>
<name>A0A2S4UHW6_9BASI</name>
<comment type="caution">
    <text evidence="1">The sequence shown here is derived from an EMBL/GenBank/DDBJ whole genome shotgun (WGS) entry which is preliminary data.</text>
</comment>
<dbReference type="Proteomes" id="UP000239156">
    <property type="component" value="Unassembled WGS sequence"/>
</dbReference>
<evidence type="ECO:0000313" key="2">
    <source>
        <dbReference type="Proteomes" id="UP000239156"/>
    </source>
</evidence>
<sequence>MSLSACVLVPLLQLQPRPHLPSKISATPSNQTKMCTKQSLDDAELEIPNDRHPCKLRRLAFMVSQLSSSLAAVYSSDKKKQKDWIRIDLEACELLSRQSAMWYHHFTIGKYGMATTVYQEFLSRRSEWRTSIEGGGKTLQELWNTKSSISIKSAGITHSSLNLRISLPFNSYNLGENLKELLVELHLNLAKGYTSLGQHADALSTLEQVWNPTRKVAFTWSHKYSKKLANIYCSLEKN</sequence>
<accession>A0A2S4UHW6</accession>